<evidence type="ECO:0000313" key="3">
    <source>
        <dbReference type="Proteomes" id="UP000807342"/>
    </source>
</evidence>
<sequence>MSAGLASNSEGGSVAQISHRVNLLIYVSLGLSIAAFACSMAFFGLISFWLTEAGLLFTIIHHSIILHNRKKLRKQGHLHQSESPFPVSSKKPMILMAWFTAIIYTAAFGVVMYFVVVFFLGYFEVGWESRWIAPILELVCLVVEVPLMVAIAIWCMRERRAIFGVTEMTKWYHLPQYHQA</sequence>
<dbReference type="Proteomes" id="UP000807342">
    <property type="component" value="Unassembled WGS sequence"/>
</dbReference>
<accession>A0A9P6C8N2</accession>
<keyword evidence="1" id="KW-0472">Membrane</keyword>
<feature type="transmembrane region" description="Helical" evidence="1">
    <location>
        <begin position="48"/>
        <end position="66"/>
    </location>
</feature>
<keyword evidence="1" id="KW-1133">Transmembrane helix</keyword>
<name>A0A9P6C8N2_9AGAR</name>
<evidence type="ECO:0000313" key="2">
    <source>
        <dbReference type="EMBL" id="KAF9452409.1"/>
    </source>
</evidence>
<dbReference type="OrthoDB" id="2853572at2759"/>
<feature type="transmembrane region" description="Helical" evidence="1">
    <location>
        <begin position="95"/>
        <end position="119"/>
    </location>
</feature>
<organism evidence="2 3">
    <name type="scientific">Macrolepiota fuliginosa MF-IS2</name>
    <dbReference type="NCBI Taxonomy" id="1400762"/>
    <lineage>
        <taxon>Eukaryota</taxon>
        <taxon>Fungi</taxon>
        <taxon>Dikarya</taxon>
        <taxon>Basidiomycota</taxon>
        <taxon>Agaricomycotina</taxon>
        <taxon>Agaricomycetes</taxon>
        <taxon>Agaricomycetidae</taxon>
        <taxon>Agaricales</taxon>
        <taxon>Agaricineae</taxon>
        <taxon>Agaricaceae</taxon>
        <taxon>Macrolepiota</taxon>
    </lineage>
</organism>
<evidence type="ECO:0000256" key="1">
    <source>
        <dbReference type="SAM" id="Phobius"/>
    </source>
</evidence>
<keyword evidence="1" id="KW-0812">Transmembrane</keyword>
<dbReference type="AlphaFoldDB" id="A0A9P6C8N2"/>
<feature type="transmembrane region" description="Helical" evidence="1">
    <location>
        <begin position="131"/>
        <end position="154"/>
    </location>
</feature>
<proteinExistence type="predicted"/>
<feature type="transmembrane region" description="Helical" evidence="1">
    <location>
        <begin position="21"/>
        <end position="42"/>
    </location>
</feature>
<reference evidence="2" key="1">
    <citation type="submission" date="2020-11" db="EMBL/GenBank/DDBJ databases">
        <authorList>
            <consortium name="DOE Joint Genome Institute"/>
            <person name="Ahrendt S."/>
            <person name="Riley R."/>
            <person name="Andreopoulos W."/>
            <person name="Labutti K."/>
            <person name="Pangilinan J."/>
            <person name="Ruiz-Duenas F.J."/>
            <person name="Barrasa J.M."/>
            <person name="Sanchez-Garcia M."/>
            <person name="Camarero S."/>
            <person name="Miyauchi S."/>
            <person name="Serrano A."/>
            <person name="Linde D."/>
            <person name="Babiker R."/>
            <person name="Drula E."/>
            <person name="Ayuso-Fernandez I."/>
            <person name="Pacheco R."/>
            <person name="Padilla G."/>
            <person name="Ferreira P."/>
            <person name="Barriuso J."/>
            <person name="Kellner H."/>
            <person name="Castanera R."/>
            <person name="Alfaro M."/>
            <person name="Ramirez L."/>
            <person name="Pisabarro A.G."/>
            <person name="Kuo A."/>
            <person name="Tritt A."/>
            <person name="Lipzen A."/>
            <person name="He G."/>
            <person name="Yan M."/>
            <person name="Ng V."/>
            <person name="Cullen D."/>
            <person name="Martin F."/>
            <person name="Rosso M.-N."/>
            <person name="Henrissat B."/>
            <person name="Hibbett D."/>
            <person name="Martinez A.T."/>
            <person name="Grigoriev I.V."/>
        </authorList>
    </citation>
    <scope>NUCLEOTIDE SEQUENCE</scope>
    <source>
        <strain evidence="2">MF-IS2</strain>
    </source>
</reference>
<keyword evidence="3" id="KW-1185">Reference proteome</keyword>
<dbReference type="EMBL" id="MU151072">
    <property type="protein sequence ID" value="KAF9452409.1"/>
    <property type="molecule type" value="Genomic_DNA"/>
</dbReference>
<protein>
    <submittedName>
        <fullName evidence="2">Uncharacterized protein</fullName>
    </submittedName>
</protein>
<comment type="caution">
    <text evidence="2">The sequence shown here is derived from an EMBL/GenBank/DDBJ whole genome shotgun (WGS) entry which is preliminary data.</text>
</comment>
<gene>
    <name evidence="2" type="ORF">P691DRAFT_697415</name>
</gene>